<dbReference type="Gene3D" id="3.40.710.10">
    <property type="entry name" value="DD-peptidase/beta-lactamase superfamily"/>
    <property type="match status" value="1"/>
</dbReference>
<sequence>MKITQAILITFLFLTLSQIGFTQTHFDKVKLDEYFKVLEENNKFMGSIAVSKNGEIIYTKSIGLADVENNVKASENTKYKIGSISKSFTAVLVLKAVEEKKLDLNQTIDKWFPTITNAKKIAVKQLLSHRSGIHNFTNDSDYVTWNTQPKTEKEMVEIIEKGGSDFDPDSKAEYSNSNFVLLTYILEKTFIKSYSELLQEHIVKPIGLTNTYVFGKINTSNNECKSYRFVGSWKEQPETDFTIPLGAGAITSTPSDLTKFANALFGGQLLTTESLEIMKTVQEGYGSGLFQIPFYDSVGFGHTGGIDGFSSAYSHFPDDNISYALTSNGINTNNNDISIAVLSAVYDKPYEIPVFTTYNLTSEDLDKYLGVYTSNEIPLKIITTKDGNTLIAQGTGQPAFPLEATDKDKFKVDQVGAKFEFNPTEKTMILFHDGRRIKFTKE</sequence>
<dbReference type="InterPro" id="IPR001466">
    <property type="entry name" value="Beta-lactam-related"/>
</dbReference>
<name>A0A1Y1CJW6_9BACT</name>
<dbReference type="SUPFAM" id="SSF56601">
    <property type="entry name" value="beta-lactamase/transpeptidase-like"/>
    <property type="match status" value="1"/>
</dbReference>
<dbReference type="PANTHER" id="PTHR46825:SF9">
    <property type="entry name" value="BETA-LACTAMASE-RELATED DOMAIN-CONTAINING PROTEIN"/>
    <property type="match status" value="1"/>
</dbReference>
<protein>
    <submittedName>
        <fullName evidence="2">Peptidase</fullName>
    </submittedName>
</protein>
<dbReference type="Pfam" id="PF00144">
    <property type="entry name" value="Beta-lactamase"/>
    <property type="match status" value="1"/>
</dbReference>
<gene>
    <name evidence="2" type="ORF">ALGA_1913</name>
</gene>
<accession>A0A1Y1CJW6</accession>
<evidence type="ECO:0000259" key="1">
    <source>
        <dbReference type="Pfam" id="PF00144"/>
    </source>
</evidence>
<evidence type="ECO:0000313" key="3">
    <source>
        <dbReference type="Proteomes" id="UP000218267"/>
    </source>
</evidence>
<evidence type="ECO:0000313" key="2">
    <source>
        <dbReference type="EMBL" id="BAX80272.1"/>
    </source>
</evidence>
<dbReference type="OrthoDB" id="9793489at2"/>
<dbReference type="EMBL" id="AP018042">
    <property type="protein sequence ID" value="BAX80272.1"/>
    <property type="molecule type" value="Genomic_DNA"/>
</dbReference>
<dbReference type="Proteomes" id="UP000218267">
    <property type="component" value="Chromosome"/>
</dbReference>
<dbReference type="InterPro" id="IPR050491">
    <property type="entry name" value="AmpC-like"/>
</dbReference>
<dbReference type="InterPro" id="IPR012338">
    <property type="entry name" value="Beta-lactam/transpept-like"/>
</dbReference>
<reference evidence="3" key="2">
    <citation type="journal article" date="2020" name="Antonie Van Leeuwenhoek">
        <title>Labilibaculum antarcticum sp. nov., a novel facultative anaerobic, psychrotorelant bacterium isolated from marine sediment of Antarctica.</title>
        <authorList>
            <person name="Watanabe M."/>
            <person name="Kojima H."/>
            <person name="Fukui M."/>
        </authorList>
    </citation>
    <scope>NUCLEOTIDE SEQUENCE [LARGE SCALE GENOMIC DNA]</scope>
    <source>
        <strain evidence="3">SPP2</strain>
    </source>
</reference>
<reference evidence="2 3" key="1">
    <citation type="journal article" date="2018" name="Mar. Genomics">
        <title>Complete genome sequence of Marinifilaceae bacterium strain SPP2, isolated from the Antarctic marine sediment.</title>
        <authorList>
            <person name="Watanabe M."/>
            <person name="Kojima H."/>
            <person name="Fukui M."/>
        </authorList>
    </citation>
    <scope>NUCLEOTIDE SEQUENCE [LARGE SCALE GENOMIC DNA]</scope>
    <source>
        <strain evidence="2 3">SPP2</strain>
    </source>
</reference>
<keyword evidence="3" id="KW-1185">Reference proteome</keyword>
<feature type="domain" description="Beta-lactamase-related" evidence="1">
    <location>
        <begin position="47"/>
        <end position="335"/>
    </location>
</feature>
<proteinExistence type="predicted"/>
<dbReference type="AlphaFoldDB" id="A0A1Y1CJW6"/>
<organism evidence="2 3">
    <name type="scientific">Labilibaculum antarcticum</name>
    <dbReference type="NCBI Taxonomy" id="1717717"/>
    <lineage>
        <taxon>Bacteria</taxon>
        <taxon>Pseudomonadati</taxon>
        <taxon>Bacteroidota</taxon>
        <taxon>Bacteroidia</taxon>
        <taxon>Marinilabiliales</taxon>
        <taxon>Marinifilaceae</taxon>
        <taxon>Labilibaculum</taxon>
    </lineage>
</organism>
<dbReference type="PANTHER" id="PTHR46825">
    <property type="entry name" value="D-ALANYL-D-ALANINE-CARBOXYPEPTIDASE/ENDOPEPTIDASE AMPH"/>
    <property type="match status" value="1"/>
</dbReference>
<dbReference type="RefSeq" id="WP_096429134.1">
    <property type="nucleotide sequence ID" value="NZ_AP018042.1"/>
</dbReference>
<dbReference type="KEGG" id="mbas:ALGA_1913"/>